<organism evidence="3 4">
    <name type="scientific">Humidesulfovibrio mexicanus</name>
    <dbReference type="NCBI Taxonomy" id="147047"/>
    <lineage>
        <taxon>Bacteria</taxon>
        <taxon>Pseudomonadati</taxon>
        <taxon>Thermodesulfobacteriota</taxon>
        <taxon>Desulfovibrionia</taxon>
        <taxon>Desulfovibrionales</taxon>
        <taxon>Desulfovibrionaceae</taxon>
        <taxon>Humidesulfovibrio</taxon>
    </lineage>
</organism>
<proteinExistence type="predicted"/>
<dbReference type="AlphaFoldDB" id="A0A238Y6H5"/>
<sequence length="320" mass="34359">MKTNKLMAAATCLIAMLTLGVGSAFASSNATNEKNQSQITSEVAKAAATANVGMIATRITAMTSPGGQGNSSGNGPMGIGVWALGSGSYLDNTKSGAKYDGSLFTGMIGADKQLGDLLVGVAVGYENLDLTTKYNSGNMEYDGWSVVPYVSYSITKDIVLDASFSYTWLDYTMKDTQVGVKYSDSMDANRMVTSAGVTGYLDWDKFLFSARLGTLYLNEHQGSYRLNATDYSKSGIYSWSGTLGLRAQYDMGAFKPFVGATYMQDFMKSGSDDVDMWGTDFDLGFNYMPADGWVIGLTGTYGVRDDLTKAGGLLNVRYDF</sequence>
<reference evidence="3 4" key="1">
    <citation type="submission" date="2017-06" db="EMBL/GenBank/DDBJ databases">
        <authorList>
            <person name="Kim H.J."/>
            <person name="Triplett B.A."/>
        </authorList>
    </citation>
    <scope>NUCLEOTIDE SEQUENCE [LARGE SCALE GENOMIC DNA]</scope>
    <source>
        <strain evidence="3 4">DSM 13116</strain>
    </source>
</reference>
<dbReference type="SUPFAM" id="SSF103515">
    <property type="entry name" value="Autotransporter"/>
    <property type="match status" value="1"/>
</dbReference>
<keyword evidence="1" id="KW-0732">Signal</keyword>
<name>A0A238Y6H5_9BACT</name>
<gene>
    <name evidence="3" type="ORF">SAMN04488503_0745</name>
</gene>
<dbReference type="RefSeq" id="WP_089271813.1">
    <property type="nucleotide sequence ID" value="NZ_FZOC01000001.1"/>
</dbReference>
<evidence type="ECO:0000256" key="1">
    <source>
        <dbReference type="SAM" id="SignalP"/>
    </source>
</evidence>
<protein>
    <submittedName>
        <fullName evidence="3">Autotransporter beta-domain-containing protein</fullName>
    </submittedName>
</protein>
<dbReference type="OrthoDB" id="5445128at2"/>
<dbReference type="Proteomes" id="UP000198324">
    <property type="component" value="Unassembled WGS sequence"/>
</dbReference>
<evidence type="ECO:0000259" key="2">
    <source>
        <dbReference type="PROSITE" id="PS51208"/>
    </source>
</evidence>
<dbReference type="SMART" id="SM00869">
    <property type="entry name" value="Autotransporter"/>
    <property type="match status" value="1"/>
</dbReference>
<dbReference type="PROSITE" id="PS51208">
    <property type="entry name" value="AUTOTRANSPORTER"/>
    <property type="match status" value="1"/>
</dbReference>
<feature type="signal peptide" evidence="1">
    <location>
        <begin position="1"/>
        <end position="26"/>
    </location>
</feature>
<dbReference type="Pfam" id="PF03797">
    <property type="entry name" value="Autotransporter"/>
    <property type="match status" value="1"/>
</dbReference>
<evidence type="ECO:0000313" key="3">
    <source>
        <dbReference type="EMBL" id="SNR66876.1"/>
    </source>
</evidence>
<dbReference type="Gene3D" id="2.40.128.130">
    <property type="entry name" value="Autotransporter beta-domain"/>
    <property type="match status" value="1"/>
</dbReference>
<feature type="chain" id="PRO_5013303103" evidence="1">
    <location>
        <begin position="27"/>
        <end position="320"/>
    </location>
</feature>
<feature type="domain" description="Autotransporter" evidence="2">
    <location>
        <begin position="74"/>
        <end position="320"/>
    </location>
</feature>
<keyword evidence="4" id="KW-1185">Reference proteome</keyword>
<accession>A0A238Y6H5</accession>
<evidence type="ECO:0000313" key="4">
    <source>
        <dbReference type="Proteomes" id="UP000198324"/>
    </source>
</evidence>
<dbReference type="EMBL" id="FZOC01000001">
    <property type="protein sequence ID" value="SNR66876.1"/>
    <property type="molecule type" value="Genomic_DNA"/>
</dbReference>
<dbReference type="InterPro" id="IPR036709">
    <property type="entry name" value="Autotransporte_beta_dom_sf"/>
</dbReference>
<dbReference type="InterPro" id="IPR005546">
    <property type="entry name" value="Autotransporte_beta"/>
</dbReference>